<dbReference type="Pfam" id="PF00535">
    <property type="entry name" value="Glycos_transf_2"/>
    <property type="match status" value="1"/>
</dbReference>
<feature type="domain" description="Glycosyltransferase 2-like" evidence="1">
    <location>
        <begin position="185"/>
        <end position="312"/>
    </location>
</feature>
<reference evidence="2 3" key="1">
    <citation type="submission" date="2023-07" db="EMBL/GenBank/DDBJ databases">
        <title>Sequencing the genomes of 1000 actinobacteria strains.</title>
        <authorList>
            <person name="Klenk H.-P."/>
        </authorList>
    </citation>
    <scope>NUCLEOTIDE SEQUENCE [LARGE SCALE GENOMIC DNA]</scope>
    <source>
        <strain evidence="2 3">DSM 22966</strain>
    </source>
</reference>
<organism evidence="2 3">
    <name type="scientific">Enteractinococcus fodinae</name>
    <dbReference type="NCBI Taxonomy" id="684663"/>
    <lineage>
        <taxon>Bacteria</taxon>
        <taxon>Bacillati</taxon>
        <taxon>Actinomycetota</taxon>
        <taxon>Actinomycetes</taxon>
        <taxon>Micrococcales</taxon>
        <taxon>Micrococcaceae</taxon>
    </lineage>
</organism>
<evidence type="ECO:0000313" key="2">
    <source>
        <dbReference type="EMBL" id="MDR7346917.1"/>
    </source>
</evidence>
<dbReference type="Gene3D" id="3.90.550.10">
    <property type="entry name" value="Spore Coat Polysaccharide Biosynthesis Protein SpsA, Chain A"/>
    <property type="match status" value="1"/>
</dbReference>
<dbReference type="InterPro" id="IPR001173">
    <property type="entry name" value="Glyco_trans_2-like"/>
</dbReference>
<dbReference type="Proteomes" id="UP001183794">
    <property type="component" value="Unassembled WGS sequence"/>
</dbReference>
<name>A0ABU2AZY7_9MICC</name>
<keyword evidence="3" id="KW-1185">Reference proteome</keyword>
<proteinExistence type="predicted"/>
<evidence type="ECO:0000259" key="1">
    <source>
        <dbReference type="Pfam" id="PF00535"/>
    </source>
</evidence>
<sequence>MGLRDVLLSGALHPSVSLATFKTRLVTSGEITDNDVADPKVLAELGRVVLLQNLLPEDVSCGVRLLSMAQELAGASGVSRRARRALIQHHIVNGNAQRAEHLLDKDPDLDSAFFGYLRTELRNPFKYNSPSGFEDWLTAFNRPFISHRLQPVRLVDNTGLRPFDRLTARVPDHQVREQGEEPLVSVVLTVYKPDEERLLTSVRSILAQSWTRLELLIVDDNSGPEFQGIFGRVAALDSRIEIISLSENRGTYAARNVGYAASSGDFITGQDDDDWSHPERIARQMAFLQENPNAIGCRVSAIRCDENLGRVRVGYSPEGQNASSLLIRREGYEKGGGFLEARKAADTEYYFRLMKVTGRPITDLREPLSIIRILDGSLSRADFSPGWKHSSRRSFRSAYEYWHSHTEDAALHVTPERRYPVAIPHRFQIRPSAGQEFDVVVAGEWEGTGRIQRTMLDVVEGLMGADYRVAVLNLESERTLRVEEQVPLNKQIQKLINEGSVHEVFYDDEAYVKLLIISSPSILEFLPHGPSGMSVESLLVTANESPYASDANSILYLPANSHANAEASFGVAPIWLPRDRYIRALLDVHISSECLYDWDWPGIADLKRWHNRLYYRSMRPVVGRAALGTASEWPRLRKTIEEVYPIDGRYDIRIMGKIHNALDNLGDRRTPEAWTVYQDEELQLQTFLNSLDYYVFYPDERTRELPLSHMLDVLSSGTILILPRQFRDIFGEAALYGEPDEVGDIIDRLHSDFSLYEAQLARTKTVLSNRFSQKAFARLLSTLLT</sequence>
<dbReference type="InterPro" id="IPR029044">
    <property type="entry name" value="Nucleotide-diphossugar_trans"/>
</dbReference>
<dbReference type="SUPFAM" id="SSF53448">
    <property type="entry name" value="Nucleotide-diphospho-sugar transferases"/>
    <property type="match status" value="1"/>
</dbReference>
<protein>
    <submittedName>
        <fullName evidence="2">Glycosyltransferase involved in cell wall biosynthesis</fullName>
    </submittedName>
</protein>
<dbReference type="CDD" id="cd00761">
    <property type="entry name" value="Glyco_tranf_GTA_type"/>
    <property type="match status" value="1"/>
</dbReference>
<accession>A0ABU2AZY7</accession>
<comment type="caution">
    <text evidence="2">The sequence shown here is derived from an EMBL/GenBank/DDBJ whole genome shotgun (WGS) entry which is preliminary data.</text>
</comment>
<dbReference type="EMBL" id="JAVDYJ010000001">
    <property type="protein sequence ID" value="MDR7346917.1"/>
    <property type="molecule type" value="Genomic_DNA"/>
</dbReference>
<dbReference type="PANTHER" id="PTHR22916:SF3">
    <property type="entry name" value="UDP-GLCNAC:BETAGAL BETA-1,3-N-ACETYLGLUCOSAMINYLTRANSFERASE-LIKE PROTEIN 1"/>
    <property type="match status" value="1"/>
</dbReference>
<dbReference type="RefSeq" id="WP_310172481.1">
    <property type="nucleotide sequence ID" value="NZ_BAABHE010000002.1"/>
</dbReference>
<evidence type="ECO:0000313" key="3">
    <source>
        <dbReference type="Proteomes" id="UP001183794"/>
    </source>
</evidence>
<gene>
    <name evidence="2" type="ORF">J2S62_001174</name>
</gene>
<dbReference type="PANTHER" id="PTHR22916">
    <property type="entry name" value="GLYCOSYLTRANSFERASE"/>
    <property type="match status" value="1"/>
</dbReference>